<feature type="domain" description="AMP-dependent synthetase/ligase" evidence="3">
    <location>
        <begin position="31"/>
        <end position="426"/>
    </location>
</feature>
<dbReference type="EMBL" id="SSWX01000024">
    <property type="protein sequence ID" value="THJ31388.1"/>
    <property type="molecule type" value="Genomic_DNA"/>
</dbReference>
<sequence>MQVDQQRAQDMRAKGWWGERTVFSQFESLLAENGEREALVDAINRADFLGDAPRRMTFRQVAEEVDRATVVLHQRGLGVGDVLCVQLPNCVEQFVVYLACARLGIVVSPLPIQYREHELQYILELLQAKALMVYSGGSEQDAPVLRARALVQDGFLQANAVLALGHAPSLTDQENWTALLAKVQDATAQAQMLGKAAQTTSDHVFTICWTSGTEARAKGVPHTHNEWFAQGRVSLGLSRVGQHDRILNPFPLINMAGFATCFFPWLMTGCTVVQHQPFKLPVYLQQLREEAISHTVAPAAILNAMLHKPELVQGIDFKLLSRIGSGAAPLSEWMVKEFQDRWGVSILNFYGSNEGGSLAGSELDVPDPTLRATCFPRTGVAGLQWRGDGMDSVSTRLVDPANEEEITQPGRVGELRFSGPTVFSGYIGDPALTQRAFDAQGYYRSGDLFEIVGEGDAYYRYVGRLKDVIIRGGMNLSAEEIDSLLLAHPAIADAAVVGFPDAALGERVCAFVVLRDGVESLSLAQLSAFLRDEKKVAVFKMPERLEVVHALPRSAVGKILRRDLREILNAEVAA</sequence>
<keyword evidence="6" id="KW-1185">Reference proteome</keyword>
<dbReference type="InterPro" id="IPR045851">
    <property type="entry name" value="AMP-bd_C_sf"/>
</dbReference>
<reference evidence="5 6" key="1">
    <citation type="submission" date="2019-04" db="EMBL/GenBank/DDBJ databases">
        <title>Lampropedia sp YIM MLB12 draf genome.</title>
        <authorList>
            <person name="Wang Y.-X."/>
        </authorList>
    </citation>
    <scope>NUCLEOTIDE SEQUENCE [LARGE SCALE GENOMIC DNA]</scope>
    <source>
        <strain evidence="5 6">YIM MLB12</strain>
    </source>
</reference>
<dbReference type="Gene3D" id="3.30.300.30">
    <property type="match status" value="1"/>
</dbReference>
<dbReference type="PANTHER" id="PTHR43201:SF5">
    <property type="entry name" value="MEDIUM-CHAIN ACYL-COA LIGASE ACSF2, MITOCHONDRIAL"/>
    <property type="match status" value="1"/>
</dbReference>
<evidence type="ECO:0000313" key="6">
    <source>
        <dbReference type="Proteomes" id="UP000306236"/>
    </source>
</evidence>
<dbReference type="Pfam" id="PF13193">
    <property type="entry name" value="AMP-binding_C"/>
    <property type="match status" value="1"/>
</dbReference>
<feature type="domain" description="AMP-binding enzyme C-terminal" evidence="4">
    <location>
        <begin position="480"/>
        <end position="558"/>
    </location>
</feature>
<dbReference type="SUPFAM" id="SSF56801">
    <property type="entry name" value="Acetyl-CoA synthetase-like"/>
    <property type="match status" value="1"/>
</dbReference>
<evidence type="ECO:0000313" key="5">
    <source>
        <dbReference type="EMBL" id="THJ31388.1"/>
    </source>
</evidence>
<dbReference type="RefSeq" id="WP_136407550.1">
    <property type="nucleotide sequence ID" value="NZ_SSWX01000024.1"/>
</dbReference>
<dbReference type="InterPro" id="IPR025110">
    <property type="entry name" value="AMP-bd_C"/>
</dbReference>
<evidence type="ECO:0000256" key="2">
    <source>
        <dbReference type="ARBA" id="ARBA00022598"/>
    </source>
</evidence>
<name>A0A4S5BNR7_9BURK</name>
<dbReference type="InterPro" id="IPR000873">
    <property type="entry name" value="AMP-dep_synth/lig_dom"/>
</dbReference>
<dbReference type="OrthoDB" id="9766486at2"/>
<comment type="similarity">
    <text evidence="1">Belongs to the ATP-dependent AMP-binding enzyme family.</text>
</comment>
<dbReference type="Pfam" id="PF00501">
    <property type="entry name" value="AMP-binding"/>
    <property type="match status" value="1"/>
</dbReference>
<keyword evidence="2 5" id="KW-0436">Ligase</keyword>
<evidence type="ECO:0000256" key="1">
    <source>
        <dbReference type="ARBA" id="ARBA00006432"/>
    </source>
</evidence>
<dbReference type="CDD" id="cd04433">
    <property type="entry name" value="AFD_class_I"/>
    <property type="match status" value="1"/>
</dbReference>
<dbReference type="PANTHER" id="PTHR43201">
    <property type="entry name" value="ACYL-COA SYNTHETASE"/>
    <property type="match status" value="1"/>
</dbReference>
<dbReference type="GO" id="GO:0006631">
    <property type="term" value="P:fatty acid metabolic process"/>
    <property type="evidence" value="ECO:0007669"/>
    <property type="project" value="TreeGrafter"/>
</dbReference>
<evidence type="ECO:0000259" key="4">
    <source>
        <dbReference type="Pfam" id="PF13193"/>
    </source>
</evidence>
<evidence type="ECO:0000259" key="3">
    <source>
        <dbReference type="Pfam" id="PF00501"/>
    </source>
</evidence>
<dbReference type="Gene3D" id="3.40.50.12780">
    <property type="entry name" value="N-terminal domain of ligase-like"/>
    <property type="match status" value="1"/>
</dbReference>
<gene>
    <name evidence="5" type="ORF">E8K88_15325</name>
</gene>
<dbReference type="AlphaFoldDB" id="A0A4S5BNR7"/>
<organism evidence="5 6">
    <name type="scientific">Lampropedia aestuarii</name>
    <dbReference type="NCBI Taxonomy" id="2562762"/>
    <lineage>
        <taxon>Bacteria</taxon>
        <taxon>Pseudomonadati</taxon>
        <taxon>Pseudomonadota</taxon>
        <taxon>Betaproteobacteria</taxon>
        <taxon>Burkholderiales</taxon>
        <taxon>Comamonadaceae</taxon>
        <taxon>Lampropedia</taxon>
    </lineage>
</organism>
<accession>A0A4S5BNR7</accession>
<dbReference type="GO" id="GO:0031956">
    <property type="term" value="F:medium-chain fatty acid-CoA ligase activity"/>
    <property type="evidence" value="ECO:0007669"/>
    <property type="project" value="TreeGrafter"/>
</dbReference>
<comment type="caution">
    <text evidence="5">The sequence shown here is derived from an EMBL/GenBank/DDBJ whole genome shotgun (WGS) entry which is preliminary data.</text>
</comment>
<proteinExistence type="inferred from homology"/>
<dbReference type="Proteomes" id="UP000306236">
    <property type="component" value="Unassembled WGS sequence"/>
</dbReference>
<protein>
    <submittedName>
        <fullName evidence="5">Acyl--CoA ligase</fullName>
    </submittedName>
</protein>
<dbReference type="InterPro" id="IPR042099">
    <property type="entry name" value="ANL_N_sf"/>
</dbReference>